<dbReference type="GO" id="GO:0030001">
    <property type="term" value="P:metal ion transport"/>
    <property type="evidence" value="ECO:0007669"/>
    <property type="project" value="InterPro"/>
</dbReference>
<dbReference type="OrthoDB" id="9810636at2"/>
<gene>
    <name evidence="6" type="ORF">FD07_GL001313</name>
</gene>
<keyword evidence="3" id="KW-0479">Metal-binding</keyword>
<keyword evidence="7" id="KW-1185">Reference proteome</keyword>
<protein>
    <submittedName>
        <fullName evidence="6">ABC-type metal ion transport system, periplasmic component surface adhesin</fullName>
    </submittedName>
</protein>
<evidence type="ECO:0000313" key="7">
    <source>
        <dbReference type="Proteomes" id="UP000051176"/>
    </source>
</evidence>
<comment type="caution">
    <text evidence="6">The sequence shown here is derived from an EMBL/GenBank/DDBJ whole genome shotgun (WGS) entry which is preliminary data.</text>
</comment>
<dbReference type="CDD" id="cd01020">
    <property type="entry name" value="TroA_b"/>
    <property type="match status" value="1"/>
</dbReference>
<keyword evidence="2" id="KW-0813">Transport</keyword>
<dbReference type="PANTHER" id="PTHR42953:SF1">
    <property type="entry name" value="METAL-BINDING PROTEIN HI_0362-RELATED"/>
    <property type="match status" value="1"/>
</dbReference>
<dbReference type="InterPro" id="IPR006127">
    <property type="entry name" value="ZnuA-like"/>
</dbReference>
<dbReference type="PANTHER" id="PTHR42953">
    <property type="entry name" value="HIGH-AFFINITY ZINC UPTAKE SYSTEM PROTEIN ZNUA-RELATED"/>
    <property type="match status" value="1"/>
</dbReference>
<dbReference type="STRING" id="357278.IV61_GL001392"/>
<feature type="signal peptide" evidence="5">
    <location>
        <begin position="1"/>
        <end position="25"/>
    </location>
</feature>
<name>A0A0R1GP27_9LACO</name>
<evidence type="ECO:0000256" key="4">
    <source>
        <dbReference type="ARBA" id="ARBA00022729"/>
    </source>
</evidence>
<dbReference type="GO" id="GO:0046872">
    <property type="term" value="F:metal ion binding"/>
    <property type="evidence" value="ECO:0007669"/>
    <property type="project" value="UniProtKB-KW"/>
</dbReference>
<dbReference type="eggNOG" id="COG0803">
    <property type="taxonomic scope" value="Bacteria"/>
</dbReference>
<reference evidence="6 7" key="1">
    <citation type="journal article" date="2015" name="Genome Announc.">
        <title>Expanding the biotechnology potential of lactobacilli through comparative genomics of 213 strains and associated genera.</title>
        <authorList>
            <person name="Sun Z."/>
            <person name="Harris H.M."/>
            <person name="McCann A."/>
            <person name="Guo C."/>
            <person name="Argimon S."/>
            <person name="Zhang W."/>
            <person name="Yang X."/>
            <person name="Jeffery I.B."/>
            <person name="Cooney J.C."/>
            <person name="Kagawa T.F."/>
            <person name="Liu W."/>
            <person name="Song Y."/>
            <person name="Salvetti E."/>
            <person name="Wrobel A."/>
            <person name="Rasinkangas P."/>
            <person name="Parkhill J."/>
            <person name="Rea M.C."/>
            <person name="O'Sullivan O."/>
            <person name="Ritari J."/>
            <person name="Douillard F.P."/>
            <person name="Paul Ross R."/>
            <person name="Yang R."/>
            <person name="Briner A.E."/>
            <person name="Felis G.E."/>
            <person name="de Vos W.M."/>
            <person name="Barrangou R."/>
            <person name="Klaenhammer T.R."/>
            <person name="Caufield P.W."/>
            <person name="Cui Y."/>
            <person name="Zhang H."/>
            <person name="O'Toole P.W."/>
        </authorList>
    </citation>
    <scope>NUCLEOTIDE SEQUENCE [LARGE SCALE GENOMIC DNA]</scope>
    <source>
        <strain evidence="6 7">ATCC 53295</strain>
    </source>
</reference>
<dbReference type="SUPFAM" id="SSF53807">
    <property type="entry name" value="Helical backbone' metal receptor"/>
    <property type="match status" value="1"/>
</dbReference>
<evidence type="ECO:0000256" key="3">
    <source>
        <dbReference type="ARBA" id="ARBA00022723"/>
    </source>
</evidence>
<comment type="subcellular location">
    <subcellularLocation>
        <location evidence="1">Cell envelope</location>
    </subcellularLocation>
</comment>
<evidence type="ECO:0000256" key="5">
    <source>
        <dbReference type="SAM" id="SignalP"/>
    </source>
</evidence>
<dbReference type="Proteomes" id="UP000051176">
    <property type="component" value="Unassembled WGS sequence"/>
</dbReference>
<dbReference type="Gene3D" id="3.40.50.1980">
    <property type="entry name" value="Nitrogenase molybdenum iron protein domain"/>
    <property type="match status" value="2"/>
</dbReference>
<dbReference type="PROSITE" id="PS51257">
    <property type="entry name" value="PROKAR_LIPOPROTEIN"/>
    <property type="match status" value="1"/>
</dbReference>
<evidence type="ECO:0000256" key="2">
    <source>
        <dbReference type="ARBA" id="ARBA00022448"/>
    </source>
</evidence>
<organism evidence="6 7">
    <name type="scientific">Levilactobacillus parabrevis ATCC 53295</name>
    <dbReference type="NCBI Taxonomy" id="1267003"/>
    <lineage>
        <taxon>Bacteria</taxon>
        <taxon>Bacillati</taxon>
        <taxon>Bacillota</taxon>
        <taxon>Bacilli</taxon>
        <taxon>Lactobacillales</taxon>
        <taxon>Lactobacillaceae</taxon>
        <taxon>Levilactobacillus</taxon>
    </lineage>
</organism>
<dbReference type="InterPro" id="IPR050492">
    <property type="entry name" value="Bact_metal-bind_prot9"/>
</dbReference>
<evidence type="ECO:0000256" key="1">
    <source>
        <dbReference type="ARBA" id="ARBA00004196"/>
    </source>
</evidence>
<dbReference type="Pfam" id="PF01297">
    <property type="entry name" value="ZnuA"/>
    <property type="match status" value="1"/>
</dbReference>
<sequence length="303" mass="33587">MSFFKKATFSLIGLILVSVSLSACSQPNKKSATSATKPIHVVASLDFYGETAKAVLGSHGTVTTIIKSASVDPHDFEPTPKEAAAVSQANVLLSNGLGYDAWMQKLVKSNASKSVRNIRVGEDVMGKKTGANEHIWYDPETMAQLANALAKQFGKKAPKYKATYQQNAAKYIKHLAPLQQQIKTLKQNSHNQRVDVSEPVFDYALTALGYRQNNTHFALAVENGTDPSPRDIKQMQNDIKTHKIAFFVNNRQASDKTVKAMVKLADRHQVPVLNVTETLPKDANYLTWMQGQYRQLEKIQQVQ</sequence>
<evidence type="ECO:0000313" key="6">
    <source>
        <dbReference type="EMBL" id="KRK35821.1"/>
    </source>
</evidence>
<dbReference type="AlphaFoldDB" id="A0A0R1GP27"/>
<dbReference type="EMBL" id="AZCZ01000032">
    <property type="protein sequence ID" value="KRK35821.1"/>
    <property type="molecule type" value="Genomic_DNA"/>
</dbReference>
<accession>A0A0R1GP27</accession>
<dbReference type="GO" id="GO:0030313">
    <property type="term" value="C:cell envelope"/>
    <property type="evidence" value="ECO:0007669"/>
    <property type="project" value="UniProtKB-SubCell"/>
</dbReference>
<dbReference type="RefSeq" id="WP_020089933.1">
    <property type="nucleotide sequence ID" value="NZ_AZCZ01000032.1"/>
</dbReference>
<keyword evidence="4 5" id="KW-0732">Signal</keyword>
<dbReference type="PATRIC" id="fig|1267003.4.peg.1390"/>
<feature type="chain" id="PRO_5038705236" evidence="5">
    <location>
        <begin position="26"/>
        <end position="303"/>
    </location>
</feature>
<proteinExistence type="predicted"/>